<accession>A0A0A8XTI2</accession>
<reference evidence="1" key="1">
    <citation type="submission" date="2014-09" db="EMBL/GenBank/DDBJ databases">
        <authorList>
            <person name="Magalhaes I.L.F."/>
            <person name="Oliveira U."/>
            <person name="Santos F.R."/>
            <person name="Vidigal T.H.D.A."/>
            <person name="Brescovit A.D."/>
            <person name="Santos A.J."/>
        </authorList>
    </citation>
    <scope>NUCLEOTIDE SEQUENCE</scope>
    <source>
        <tissue evidence="1">Shoot tissue taken approximately 20 cm above the soil surface</tissue>
    </source>
</reference>
<organism evidence="1">
    <name type="scientific">Arundo donax</name>
    <name type="common">Giant reed</name>
    <name type="synonym">Donax arundinaceus</name>
    <dbReference type="NCBI Taxonomy" id="35708"/>
    <lineage>
        <taxon>Eukaryota</taxon>
        <taxon>Viridiplantae</taxon>
        <taxon>Streptophyta</taxon>
        <taxon>Embryophyta</taxon>
        <taxon>Tracheophyta</taxon>
        <taxon>Spermatophyta</taxon>
        <taxon>Magnoliopsida</taxon>
        <taxon>Liliopsida</taxon>
        <taxon>Poales</taxon>
        <taxon>Poaceae</taxon>
        <taxon>PACMAD clade</taxon>
        <taxon>Arundinoideae</taxon>
        <taxon>Arundineae</taxon>
        <taxon>Arundo</taxon>
    </lineage>
</organism>
<dbReference type="AlphaFoldDB" id="A0A0A8XTI2"/>
<name>A0A0A8XTI2_ARUDO</name>
<protein>
    <submittedName>
        <fullName evidence="1">Uncharacterized protein</fullName>
    </submittedName>
</protein>
<dbReference type="EMBL" id="GBRH01281832">
    <property type="protein sequence ID" value="JAD16063.1"/>
    <property type="molecule type" value="Transcribed_RNA"/>
</dbReference>
<evidence type="ECO:0000313" key="1">
    <source>
        <dbReference type="EMBL" id="JAD16063.1"/>
    </source>
</evidence>
<sequence length="45" mass="5001">MLMAVCCHGLVIISTTVTLCSLQEDISFDFIQLANSIFIKIILQN</sequence>
<proteinExistence type="predicted"/>
<reference evidence="1" key="2">
    <citation type="journal article" date="2015" name="Data Brief">
        <title>Shoot transcriptome of the giant reed, Arundo donax.</title>
        <authorList>
            <person name="Barrero R.A."/>
            <person name="Guerrero F.D."/>
            <person name="Moolhuijzen P."/>
            <person name="Goolsby J.A."/>
            <person name="Tidwell J."/>
            <person name="Bellgard S.E."/>
            <person name="Bellgard M.I."/>
        </authorList>
    </citation>
    <scope>NUCLEOTIDE SEQUENCE</scope>
    <source>
        <tissue evidence="1">Shoot tissue taken approximately 20 cm above the soil surface</tissue>
    </source>
</reference>